<accession>A0A2P2QRD6</accession>
<feature type="region of interest" description="Disordered" evidence="1">
    <location>
        <begin position="1"/>
        <end position="38"/>
    </location>
</feature>
<organism evidence="2">
    <name type="scientific">Rhizophora mucronata</name>
    <name type="common">Asiatic mangrove</name>
    <dbReference type="NCBI Taxonomy" id="61149"/>
    <lineage>
        <taxon>Eukaryota</taxon>
        <taxon>Viridiplantae</taxon>
        <taxon>Streptophyta</taxon>
        <taxon>Embryophyta</taxon>
        <taxon>Tracheophyta</taxon>
        <taxon>Spermatophyta</taxon>
        <taxon>Magnoliopsida</taxon>
        <taxon>eudicotyledons</taxon>
        <taxon>Gunneridae</taxon>
        <taxon>Pentapetalae</taxon>
        <taxon>rosids</taxon>
        <taxon>fabids</taxon>
        <taxon>Malpighiales</taxon>
        <taxon>Rhizophoraceae</taxon>
        <taxon>Rhizophora</taxon>
    </lineage>
</organism>
<reference evidence="2" key="1">
    <citation type="submission" date="2018-02" db="EMBL/GenBank/DDBJ databases">
        <title>Rhizophora mucronata_Transcriptome.</title>
        <authorList>
            <person name="Meera S.P."/>
            <person name="Sreeshan A."/>
            <person name="Augustine A."/>
        </authorList>
    </citation>
    <scope>NUCLEOTIDE SEQUENCE</scope>
    <source>
        <tissue evidence="2">Leaf</tissue>
    </source>
</reference>
<proteinExistence type="predicted"/>
<dbReference type="EMBL" id="GGEC01089105">
    <property type="protein sequence ID" value="MBX69589.1"/>
    <property type="molecule type" value="Transcribed_RNA"/>
</dbReference>
<name>A0A2P2QRD6_RHIMU</name>
<evidence type="ECO:0000256" key="1">
    <source>
        <dbReference type="SAM" id="MobiDB-lite"/>
    </source>
</evidence>
<evidence type="ECO:0000313" key="2">
    <source>
        <dbReference type="EMBL" id="MBX69589.1"/>
    </source>
</evidence>
<dbReference type="AlphaFoldDB" id="A0A2P2QRD6"/>
<sequence length="38" mass="4297">MAKLDRNPFQAKNRKQTNPISTSKLNHHQSHNAPKSNG</sequence>
<protein>
    <submittedName>
        <fullName evidence="2">Uncharacterized protein</fullName>
    </submittedName>
</protein>